<protein>
    <submittedName>
        <fullName evidence="2">Uncharacterized protein</fullName>
    </submittedName>
</protein>
<accession>A0A3R9R275</accession>
<feature type="transmembrane region" description="Helical" evidence="1">
    <location>
        <begin position="44"/>
        <end position="67"/>
    </location>
</feature>
<organism evidence="2 3">
    <name type="scientific">Edaphobacter aggregans</name>
    <dbReference type="NCBI Taxonomy" id="570835"/>
    <lineage>
        <taxon>Bacteria</taxon>
        <taxon>Pseudomonadati</taxon>
        <taxon>Acidobacteriota</taxon>
        <taxon>Terriglobia</taxon>
        <taxon>Terriglobales</taxon>
        <taxon>Acidobacteriaceae</taxon>
        <taxon>Edaphobacter</taxon>
    </lineage>
</organism>
<keyword evidence="1" id="KW-0472">Membrane</keyword>
<dbReference type="AlphaFoldDB" id="A0A3R9R275"/>
<sequence>MHPNLILFPHSPHLKPMKPLLFLSNAFINTFGITQPSPKAANRAAWFIAVLLLAVIVTVVTVGVFVVHSLYRH</sequence>
<dbReference type="EMBL" id="RSDW01000001">
    <property type="protein sequence ID" value="RSL16134.1"/>
    <property type="molecule type" value="Genomic_DNA"/>
</dbReference>
<evidence type="ECO:0000256" key="1">
    <source>
        <dbReference type="SAM" id="Phobius"/>
    </source>
</evidence>
<keyword evidence="3" id="KW-1185">Reference proteome</keyword>
<keyword evidence="1" id="KW-1133">Transmembrane helix</keyword>
<dbReference type="Proteomes" id="UP000269669">
    <property type="component" value="Unassembled WGS sequence"/>
</dbReference>
<evidence type="ECO:0000313" key="3">
    <source>
        <dbReference type="Proteomes" id="UP000269669"/>
    </source>
</evidence>
<proteinExistence type="predicted"/>
<reference evidence="2 3" key="1">
    <citation type="submission" date="2018-12" db="EMBL/GenBank/DDBJ databases">
        <title>Sequencing of bacterial isolates from soil warming experiment in Harvard Forest, Massachusetts, USA.</title>
        <authorList>
            <person name="Deangelis K."/>
        </authorList>
    </citation>
    <scope>NUCLEOTIDE SEQUENCE [LARGE SCALE GENOMIC DNA]</scope>
    <source>
        <strain evidence="2 3">EB153</strain>
    </source>
</reference>
<name>A0A3R9R275_9BACT</name>
<comment type="caution">
    <text evidence="2">The sequence shown here is derived from an EMBL/GenBank/DDBJ whole genome shotgun (WGS) entry which is preliminary data.</text>
</comment>
<evidence type="ECO:0000313" key="2">
    <source>
        <dbReference type="EMBL" id="RSL16134.1"/>
    </source>
</evidence>
<keyword evidence="1" id="KW-0812">Transmembrane</keyword>
<gene>
    <name evidence="2" type="ORF">EDE15_1643</name>
</gene>